<dbReference type="AlphaFoldDB" id="A0A0V1PS26"/>
<dbReference type="Gene3D" id="4.10.240.10">
    <property type="entry name" value="Zn(2)-C6 fungal-type DNA-binding domain"/>
    <property type="match status" value="1"/>
</dbReference>
<dbReference type="GO" id="GO:0016125">
    <property type="term" value="P:sterol metabolic process"/>
    <property type="evidence" value="ECO:0007669"/>
    <property type="project" value="UniProtKB-UniRule"/>
</dbReference>
<keyword evidence="5" id="KW-1185">Reference proteome</keyword>
<name>A0A0V1PS26_9ASCO</name>
<dbReference type="SUPFAM" id="SSF57701">
    <property type="entry name" value="Zn2/Cys6 DNA-binding domain"/>
    <property type="match status" value="1"/>
</dbReference>
<dbReference type="GO" id="GO:0006665">
    <property type="term" value="P:sphingolipid metabolic process"/>
    <property type="evidence" value="ECO:0007669"/>
    <property type="project" value="UniProtKB-UniRule"/>
</dbReference>
<dbReference type="PANTHER" id="PTHR31405:SF8">
    <property type="entry name" value="TRANSCRIPTION FACTOR PDR8-RELATED"/>
    <property type="match status" value="1"/>
</dbReference>
<dbReference type="GeneID" id="26842187"/>
<keyword evidence="2" id="KW-0539">Nucleus</keyword>
<evidence type="ECO:0000256" key="2">
    <source>
        <dbReference type="ARBA" id="ARBA00023242"/>
    </source>
</evidence>
<evidence type="ECO:0000313" key="5">
    <source>
        <dbReference type="Proteomes" id="UP000054251"/>
    </source>
</evidence>
<dbReference type="CDD" id="cd00067">
    <property type="entry name" value="GAL4"/>
    <property type="match status" value="1"/>
</dbReference>
<organism evidence="4 5">
    <name type="scientific">Debaryomyces fabryi</name>
    <dbReference type="NCBI Taxonomy" id="58627"/>
    <lineage>
        <taxon>Eukaryota</taxon>
        <taxon>Fungi</taxon>
        <taxon>Dikarya</taxon>
        <taxon>Ascomycota</taxon>
        <taxon>Saccharomycotina</taxon>
        <taxon>Pichiomycetes</taxon>
        <taxon>Debaryomycetaceae</taxon>
        <taxon>Debaryomyces</taxon>
    </lineage>
</organism>
<dbReference type="GO" id="GO:0097036">
    <property type="term" value="P:regulation of plasma membrane sterol distribution"/>
    <property type="evidence" value="ECO:0007669"/>
    <property type="project" value="UniProtKB-UniRule"/>
</dbReference>
<dbReference type="RefSeq" id="XP_015465155.1">
    <property type="nucleotide sequence ID" value="XM_015614007.1"/>
</dbReference>
<comment type="caution">
    <text evidence="4">The sequence shown here is derived from an EMBL/GenBank/DDBJ whole genome shotgun (WGS) entry which is preliminary data.</text>
</comment>
<evidence type="ECO:0000259" key="3">
    <source>
        <dbReference type="PROSITE" id="PS50048"/>
    </source>
</evidence>
<evidence type="ECO:0000256" key="1">
    <source>
        <dbReference type="ARBA" id="ARBA00022723"/>
    </source>
</evidence>
<dbReference type="InterPro" id="IPR052693">
    <property type="entry name" value="Yeast_MDR_Regulatory"/>
</dbReference>
<dbReference type="OrthoDB" id="4356994at2759"/>
<keyword evidence="1" id="KW-0479">Metal-binding</keyword>
<dbReference type="PANTHER" id="PTHR31405">
    <property type="entry name" value="TRANSCRIPTION FACTOR PDR8-RELATED"/>
    <property type="match status" value="1"/>
</dbReference>
<gene>
    <name evidence="4" type="ORF">AC631_05178</name>
</gene>
<dbReference type="SMART" id="SM00066">
    <property type="entry name" value="GAL4"/>
    <property type="match status" value="1"/>
</dbReference>
<accession>A0A0V1PS26</accession>
<dbReference type="CDD" id="cd12148">
    <property type="entry name" value="fungal_TF_MHR"/>
    <property type="match status" value="1"/>
</dbReference>
<reference evidence="4 5" key="1">
    <citation type="submission" date="2015-11" db="EMBL/GenBank/DDBJ databases">
        <title>The genome of Debaryomyces fabryi.</title>
        <authorList>
            <person name="Tafer H."/>
            <person name="Lopandic K."/>
        </authorList>
    </citation>
    <scope>NUCLEOTIDE SEQUENCE [LARGE SCALE GENOMIC DNA]</scope>
    <source>
        <strain evidence="4 5">CBS 789</strain>
    </source>
</reference>
<protein>
    <recommendedName>
        <fullName evidence="3">Zn(2)-C6 fungal-type domain-containing protein</fullName>
    </recommendedName>
</protein>
<dbReference type="Pfam" id="PF00172">
    <property type="entry name" value="Zn_clus"/>
    <property type="match status" value="1"/>
</dbReference>
<dbReference type="EMBL" id="LMYN01000178">
    <property type="protein sequence ID" value="KRZ99052.1"/>
    <property type="molecule type" value="Genomic_DNA"/>
</dbReference>
<dbReference type="Proteomes" id="UP000054251">
    <property type="component" value="Unassembled WGS sequence"/>
</dbReference>
<dbReference type="GO" id="GO:0032366">
    <property type="term" value="P:intracellular sterol transport"/>
    <property type="evidence" value="ECO:0007669"/>
    <property type="project" value="UniProtKB-UniRule"/>
</dbReference>
<proteinExistence type="predicted"/>
<dbReference type="InterPro" id="IPR007219">
    <property type="entry name" value="XnlR_reg_dom"/>
</dbReference>
<sequence length="725" mass="83560">MEIVTIDSFNCKSGHQKKRRRPVKLCLACRMRKSKCDLKRPTCTSCLVKGLKNCKYGESSTYSVKLGDDEVDVLKEENERLKLTIKQLKRQISSPSPSPISEYANGAEADKYNFIVSKSSRTVFYGPTSFRFVFQTPIVFDYYISIKRALKADRNAWKIKNRPKSWFDKLYSGTSELLMDIQNFLPSHKVVSGYLLQFFDGFWFKLLPIVDRDVILQVFRKQFKESDNKLNIEIAFPQNSIEFANIAVVITILKFSLNSETYLPGAVSYRFKDEYDILLKFATRLLDNANYLEKASLSSLQALFLLRIFKKFNFKDGDGGDGSNGNILFAICLEMAYTLGLNQNIDMLYKEESQNYRTILKNLWKYLLQYDAINSFDLGVPLHISDSCLREEFLDSDDIIIKTILKKREIINIFLSPKFTYHDIGNILNEIRCFIDQNFRTVFELIQDFEDASNLEDSYNAINQFILSISLIAMKQHCYSLLYNELKDTNKELSSRSHDLGIKYTTLMIVSSAELFKRTHISSMELSSTPISNQIHNFIAGMTTQCMVRAFVFYVFLLLSFVKLLKDLAFKNIMDNHITLRLSELADPDNEVDGIVEEEFSDNTALVSLNVIISRYMNMLIYLETNGNEREKLATKVQNYSLFIVNTSLNHFKLLIAQDDDFKSLMSFDQNNLHIVYDSMQESFPTHVYVAENVSSIPTLDIFSENGLNASADAINLDIYDFLLI</sequence>
<feature type="domain" description="Zn(2)-C6 fungal-type" evidence="3">
    <location>
        <begin position="25"/>
        <end position="56"/>
    </location>
</feature>
<evidence type="ECO:0000313" key="4">
    <source>
        <dbReference type="EMBL" id="KRZ99052.1"/>
    </source>
</evidence>
<dbReference type="Pfam" id="PF04082">
    <property type="entry name" value="Fungal_trans"/>
    <property type="match status" value="1"/>
</dbReference>
<dbReference type="GO" id="GO:0003677">
    <property type="term" value="F:DNA binding"/>
    <property type="evidence" value="ECO:0007669"/>
    <property type="project" value="InterPro"/>
</dbReference>
<dbReference type="GO" id="GO:0000981">
    <property type="term" value="F:DNA-binding transcription factor activity, RNA polymerase II-specific"/>
    <property type="evidence" value="ECO:0007669"/>
    <property type="project" value="InterPro"/>
</dbReference>
<dbReference type="GO" id="GO:0008270">
    <property type="term" value="F:zinc ion binding"/>
    <property type="evidence" value="ECO:0007669"/>
    <property type="project" value="InterPro"/>
</dbReference>
<dbReference type="InterPro" id="IPR036864">
    <property type="entry name" value="Zn2-C6_fun-type_DNA-bd_sf"/>
</dbReference>
<dbReference type="GO" id="GO:0000139">
    <property type="term" value="C:Golgi membrane"/>
    <property type="evidence" value="ECO:0007669"/>
    <property type="project" value="UniProtKB-SubCell"/>
</dbReference>
<dbReference type="PROSITE" id="PS50048">
    <property type="entry name" value="ZN2_CY6_FUNGAL_2"/>
    <property type="match status" value="1"/>
</dbReference>
<dbReference type="InterPro" id="IPR001138">
    <property type="entry name" value="Zn2Cys6_DnaBD"/>
</dbReference>
<dbReference type="GO" id="GO:0006351">
    <property type="term" value="P:DNA-templated transcription"/>
    <property type="evidence" value="ECO:0007669"/>
    <property type="project" value="InterPro"/>
</dbReference>
<dbReference type="GO" id="GO:0005789">
    <property type="term" value="C:endoplasmic reticulum membrane"/>
    <property type="evidence" value="ECO:0007669"/>
    <property type="project" value="UniProtKB-SubCell"/>
</dbReference>